<name>A0A6S7HZN6_PARCT</name>
<evidence type="ECO:0000313" key="1">
    <source>
        <dbReference type="EMBL" id="CAB4011394.1"/>
    </source>
</evidence>
<accession>A0A6S7HZN6</accession>
<gene>
    <name evidence="1" type="ORF">PACLA_8A015271</name>
</gene>
<proteinExistence type="predicted"/>
<organism evidence="1 2">
    <name type="scientific">Paramuricea clavata</name>
    <name type="common">Red gorgonian</name>
    <name type="synonym">Violescent sea-whip</name>
    <dbReference type="NCBI Taxonomy" id="317549"/>
    <lineage>
        <taxon>Eukaryota</taxon>
        <taxon>Metazoa</taxon>
        <taxon>Cnidaria</taxon>
        <taxon>Anthozoa</taxon>
        <taxon>Octocorallia</taxon>
        <taxon>Malacalcyonacea</taxon>
        <taxon>Plexauridae</taxon>
        <taxon>Paramuricea</taxon>
    </lineage>
</organism>
<dbReference type="Proteomes" id="UP001152795">
    <property type="component" value="Unassembled WGS sequence"/>
</dbReference>
<sequence>MSPYNYYLCRSDKQTKERHLSKAHSGIKTHLVQFVDATAPLASEALNAYKSICLKKLEITKETINSSQSEDGLLSPTHQSLDKTLSIGHSNLEEKMDVVVSMLKDLSTKIDQQKVPSATSTASDMSILVNELTTDKYMQSSISCVDWSKIENIIQLTEKIKSVRFFAGAESFQKGCVRCQLCFEYLSSRDNHLKRHDPIRIEEDGHSVASHIKKYGNNISSGLFLESAEDVGKIIEGKNDCWYRLKNRIKNHLNCTGDNAKTHLEALKAEHSNNKLAKRGLNVSKNLVRVALSVVESKSAAIHFETQVAAHIATGSDMGDIGHSYKQFNEILKAAEAPAVYHAFDNGQDDSGGVTGACAAELAESMFTTITTAYPGMINIIGTSWQGTVLDGQYQPKGFANKLWDLLEKSQCTFTDVIWDPPHWVNLAAEDVFEGKIGHSKEFLKRLITRSATIHQIFQRGKNLAQAKTQAETMNCKLQLTSRTCATRFATSQIHEFRKLISSAHVYMATYEEFHKNDPKFELKTWEICGQDFVADMCGCVDVFLPLITFLVQLQGLSVPIWKASVWVPKVTADLDELVKLRVNFPPVSCFHLASNISDIKKKTFHGQKLVDGWLIVGIEANSSGEDIDCIVNLLVGVRKVSGYPSLLKEEEFVEFGRKDFKQFFKYICSLQHVKELAENHFTELKLKCVYSDEILTNLKNTLKIILWTPNHVHILSRWLKFITTTDNGQVKEHSLTTEQDHLVKLMTFKRKQSSHFQDKSFYVDEVVSKMIGVEMSIATDIALALGSTESIVESLYSVMKSQSMEGGQSNSTLALRTKIDWLMPTVIKADKLVTGIAQLYHDGDKSHNLPKHRWPILSYRATYGPGKDLSKVMTKKTTEGVRLPFLL</sequence>
<reference evidence="1" key="1">
    <citation type="submission" date="2020-04" db="EMBL/GenBank/DDBJ databases">
        <authorList>
            <person name="Alioto T."/>
            <person name="Alioto T."/>
            <person name="Gomez Garrido J."/>
        </authorList>
    </citation>
    <scope>NUCLEOTIDE SEQUENCE</scope>
    <source>
        <strain evidence="1">A484AB</strain>
    </source>
</reference>
<dbReference type="EMBL" id="CACRXK020007129">
    <property type="protein sequence ID" value="CAB4011394.1"/>
    <property type="molecule type" value="Genomic_DNA"/>
</dbReference>
<comment type="caution">
    <text evidence="1">The sequence shown here is derived from an EMBL/GenBank/DDBJ whole genome shotgun (WGS) entry which is preliminary data.</text>
</comment>
<protein>
    <submittedName>
        <fullName evidence="1">Uncharacterized protein</fullName>
    </submittedName>
</protein>
<keyword evidence="2" id="KW-1185">Reference proteome</keyword>
<dbReference type="AlphaFoldDB" id="A0A6S7HZN6"/>
<evidence type="ECO:0000313" key="2">
    <source>
        <dbReference type="Proteomes" id="UP001152795"/>
    </source>
</evidence>